<dbReference type="Proteomes" id="UP000611554">
    <property type="component" value="Unassembled WGS sequence"/>
</dbReference>
<evidence type="ECO:0000256" key="5">
    <source>
        <dbReference type="ARBA" id="ARBA00022840"/>
    </source>
</evidence>
<dbReference type="PROSITE" id="PS51278">
    <property type="entry name" value="GATASE_TYPE_2"/>
    <property type="match status" value="1"/>
</dbReference>
<keyword evidence="11" id="KW-1185">Reference proteome</keyword>
<dbReference type="Pfam" id="PF00733">
    <property type="entry name" value="Asn_synthase"/>
    <property type="match status" value="1"/>
</dbReference>
<name>A0ABQ2RCF7_9ACTN</name>
<protein>
    <recommendedName>
        <fullName evidence="3">asparagine synthase (glutamine-hydrolyzing)</fullName>
        <ecNumber evidence="3">6.3.5.4</ecNumber>
    </recommendedName>
</protein>
<keyword evidence="6" id="KW-0061">Asparagine biosynthesis</keyword>
<dbReference type="EC" id="6.3.5.4" evidence="3"/>
<keyword evidence="7" id="KW-0315">Glutamine amidotransferase</keyword>
<dbReference type="InterPro" id="IPR014729">
    <property type="entry name" value="Rossmann-like_a/b/a_fold"/>
</dbReference>
<comment type="catalytic activity">
    <reaction evidence="8">
        <text>L-aspartate + L-glutamine + ATP + H2O = L-asparagine + L-glutamate + AMP + diphosphate + H(+)</text>
        <dbReference type="Rhea" id="RHEA:12228"/>
        <dbReference type="ChEBI" id="CHEBI:15377"/>
        <dbReference type="ChEBI" id="CHEBI:15378"/>
        <dbReference type="ChEBI" id="CHEBI:29985"/>
        <dbReference type="ChEBI" id="CHEBI:29991"/>
        <dbReference type="ChEBI" id="CHEBI:30616"/>
        <dbReference type="ChEBI" id="CHEBI:33019"/>
        <dbReference type="ChEBI" id="CHEBI:58048"/>
        <dbReference type="ChEBI" id="CHEBI:58359"/>
        <dbReference type="ChEBI" id="CHEBI:456215"/>
        <dbReference type="EC" id="6.3.5.4"/>
    </reaction>
</comment>
<dbReference type="SUPFAM" id="SSF52402">
    <property type="entry name" value="Adenine nucleotide alpha hydrolases-like"/>
    <property type="match status" value="1"/>
</dbReference>
<evidence type="ECO:0000313" key="11">
    <source>
        <dbReference type="Proteomes" id="UP000611554"/>
    </source>
</evidence>
<comment type="similarity">
    <text evidence="2">Belongs to the asparagine synthetase family.</text>
</comment>
<dbReference type="Gene3D" id="3.40.50.620">
    <property type="entry name" value="HUPs"/>
    <property type="match status" value="1"/>
</dbReference>
<evidence type="ECO:0000256" key="2">
    <source>
        <dbReference type="ARBA" id="ARBA00005752"/>
    </source>
</evidence>
<comment type="pathway">
    <text evidence="1">Amino-acid biosynthesis; L-asparagine biosynthesis; L-asparagine from L-aspartate (L-Gln route): step 1/1.</text>
</comment>
<sequence length="644" mass="72887">MCGIAGMASRSVPDLELVRRMCEVITHRGPDGDGFHSDEHAALGMRRLAIIDLTTGDQPVYNEDTRIVAIFNGEIYNFAELRRDLIRRGHRMRAAGDSECLVHLYEEYGADMVQRLRGMFAFALWDRDRQRLILARDRVGKKPLYWRADHTSIWFASELKSLEQDPRMSRETDPVALHHYLSYQYVPAPWSIYQGVYKLLPGHVLIWERGQITVRRYWELDRTPRPVSDEQQQEERLRELLLEATRIRMVSERPIGAFLSGGIDSSAVVAAMAMQSPGQVKTFCIGFEDSRYDERRKARLVADRYGTDHHEMVVTTSLLDVLPRLAWHFDEPFADSSAIPSFYAAQLSRRHVTVTLSGDGGDECFGGYQRYALMNQAGRIPAVPRPLAAASSRIGTVFAERSAARSPLRQLGRLMRFAAEPPPRRYPSLMSCFTQEQKLGIYSEALGHRLAEVDSHSLLKTVFENSSADTDLGRVLDVDTLTYLPNDLLVKVDITSMANSLEIRSPFLDHHLMEWAATLPSALKVRNRKTKLLLKRAVAPWLPEELLRCPKQGFGVPLAAWLRGELRELICDVLTDDTARGRNLFRPSAVRGLLQRHIDGADHGDQLWTLLQLELWHRAHAAGSDPVVTKAECPAPQPVGPEEV</sequence>
<reference evidence="11" key="1">
    <citation type="journal article" date="2019" name="Int. J. Syst. Evol. Microbiol.">
        <title>The Global Catalogue of Microorganisms (GCM) 10K type strain sequencing project: providing services to taxonomists for standard genome sequencing and annotation.</title>
        <authorList>
            <consortium name="The Broad Institute Genomics Platform"/>
            <consortium name="The Broad Institute Genome Sequencing Center for Infectious Disease"/>
            <person name="Wu L."/>
            <person name="Ma J."/>
        </authorList>
    </citation>
    <scope>NUCLEOTIDE SEQUENCE [LARGE SCALE GENOMIC DNA]</scope>
    <source>
        <strain evidence="11">JCM 3115</strain>
    </source>
</reference>
<dbReference type="SUPFAM" id="SSF56235">
    <property type="entry name" value="N-terminal nucleophile aminohydrolases (Ntn hydrolases)"/>
    <property type="match status" value="1"/>
</dbReference>
<dbReference type="PANTHER" id="PTHR43284:SF1">
    <property type="entry name" value="ASPARAGINE SYNTHETASE"/>
    <property type="match status" value="1"/>
</dbReference>
<keyword evidence="4" id="KW-0547">Nucleotide-binding</keyword>
<evidence type="ECO:0000256" key="8">
    <source>
        <dbReference type="ARBA" id="ARBA00048741"/>
    </source>
</evidence>
<dbReference type="CDD" id="cd00712">
    <property type="entry name" value="AsnB"/>
    <property type="match status" value="1"/>
</dbReference>
<evidence type="ECO:0000256" key="7">
    <source>
        <dbReference type="ARBA" id="ARBA00022962"/>
    </source>
</evidence>
<evidence type="ECO:0000313" key="10">
    <source>
        <dbReference type="EMBL" id="GGQ18958.1"/>
    </source>
</evidence>
<evidence type="ECO:0000256" key="3">
    <source>
        <dbReference type="ARBA" id="ARBA00012737"/>
    </source>
</evidence>
<dbReference type="RefSeq" id="WP_268246382.1">
    <property type="nucleotide sequence ID" value="NZ_BMQJ01000016.1"/>
</dbReference>
<dbReference type="Gene3D" id="3.60.20.10">
    <property type="entry name" value="Glutamine Phosphoribosylpyrophosphate, subunit 1, domain 1"/>
    <property type="match status" value="1"/>
</dbReference>
<keyword evidence="5" id="KW-0067">ATP-binding</keyword>
<organism evidence="10 11">
    <name type="scientific">Streptosporangium pseudovulgare</name>
    <dbReference type="NCBI Taxonomy" id="35765"/>
    <lineage>
        <taxon>Bacteria</taxon>
        <taxon>Bacillati</taxon>
        <taxon>Actinomycetota</taxon>
        <taxon>Actinomycetes</taxon>
        <taxon>Streptosporangiales</taxon>
        <taxon>Streptosporangiaceae</taxon>
        <taxon>Streptosporangium</taxon>
    </lineage>
</organism>
<keyword evidence="6" id="KW-0028">Amino-acid biosynthesis</keyword>
<dbReference type="PIRSF" id="PIRSF001589">
    <property type="entry name" value="Asn_synthetase_glu-h"/>
    <property type="match status" value="1"/>
</dbReference>
<gene>
    <name evidence="10" type="primary">asnB</name>
    <name evidence="10" type="ORF">GCM10010140_56540</name>
</gene>
<proteinExistence type="inferred from homology"/>
<dbReference type="CDD" id="cd01991">
    <property type="entry name" value="Asn_synthase_B_C"/>
    <property type="match status" value="1"/>
</dbReference>
<dbReference type="InterPro" id="IPR051786">
    <property type="entry name" value="ASN_synthetase/amidase"/>
</dbReference>
<dbReference type="InterPro" id="IPR029055">
    <property type="entry name" value="Ntn_hydrolases_N"/>
</dbReference>
<dbReference type="Pfam" id="PF13537">
    <property type="entry name" value="GATase_7"/>
    <property type="match status" value="1"/>
</dbReference>
<dbReference type="EMBL" id="BMQJ01000016">
    <property type="protein sequence ID" value="GGQ18958.1"/>
    <property type="molecule type" value="Genomic_DNA"/>
</dbReference>
<dbReference type="PANTHER" id="PTHR43284">
    <property type="entry name" value="ASPARAGINE SYNTHETASE (GLUTAMINE-HYDROLYZING)"/>
    <property type="match status" value="1"/>
</dbReference>
<accession>A0ABQ2RCF7</accession>
<comment type="caution">
    <text evidence="10">The sequence shown here is derived from an EMBL/GenBank/DDBJ whole genome shotgun (WGS) entry which is preliminary data.</text>
</comment>
<feature type="domain" description="Glutamine amidotransferase type-2" evidence="9">
    <location>
        <begin position="2"/>
        <end position="210"/>
    </location>
</feature>
<evidence type="ECO:0000256" key="6">
    <source>
        <dbReference type="ARBA" id="ARBA00022888"/>
    </source>
</evidence>
<evidence type="ECO:0000259" key="9">
    <source>
        <dbReference type="PROSITE" id="PS51278"/>
    </source>
</evidence>
<evidence type="ECO:0000256" key="1">
    <source>
        <dbReference type="ARBA" id="ARBA00005187"/>
    </source>
</evidence>
<evidence type="ECO:0000256" key="4">
    <source>
        <dbReference type="ARBA" id="ARBA00022741"/>
    </source>
</evidence>
<dbReference type="InterPro" id="IPR017932">
    <property type="entry name" value="GATase_2_dom"/>
</dbReference>
<dbReference type="NCBIfam" id="TIGR01536">
    <property type="entry name" value="asn_synth_AEB"/>
    <property type="match status" value="1"/>
</dbReference>
<dbReference type="InterPro" id="IPR001962">
    <property type="entry name" value="Asn_synthase"/>
</dbReference>
<dbReference type="InterPro" id="IPR006426">
    <property type="entry name" value="Asn_synth_AEB"/>
</dbReference>
<dbReference type="InterPro" id="IPR033738">
    <property type="entry name" value="AsnB_N"/>
</dbReference>